<gene>
    <name evidence="1" type="ORF">MANES_01G238050v8</name>
</gene>
<sequence>MNNNSYSSYSSSGSPQFVPLNLPVGWRFHPSDEELVDHYLKRKRRGDPIDGLDIGEVQICDYDPKDLPDLSKNKSRDKVWYFFCLRLYHKNSGLAKRKAKAGYWKCTGDPRLVTAQDSDEEIGIKRTLVFHNPDATQWVIHEYEYTAALNSPVKLTSCYVFVLGNYVLCKLKVKSNKKEKASKRSKKAEPDCKNTRPKKKARKCESDSNLTSASASRKKKLEEMTAYSAYGEGEPSNAMILDLENENPSMAANSTYNECETSSLMDSNFENPFYRKAIDSSRNTGETSGPMASYLENHSPNVMTAMSSYSGLEHEIPCEITSLSTNNQVETSCFKTYDFQNQCLNAFDKGKSSYHITLDFENQNPSKIWDLSASREGEQCPLPETPTDFEYRNQCLNAFDKGKCLNAFDKGKSSYPITLDFENQNPSKIWDLKASREGEQCPLPETPTDFEYRNQCLNAFDKGKSSYPITLDFEKQNPSKILDISASIDGEQCPLLETPSDFEYQNQYGKIDVSVHEDHQSPQVGSYAGETIFQGVQSQYKTNMPILEDCLGSLVASNYQEMYQGEQSQHNTEMTISKDNDALFRAFGVTKFPEIRTQLLDELITRFG</sequence>
<keyword evidence="2" id="KW-1185">Reference proteome</keyword>
<reference evidence="2" key="1">
    <citation type="journal article" date="2016" name="Nat. Biotechnol.">
        <title>Sequencing wild and cultivated cassava and related species reveals extensive interspecific hybridization and genetic diversity.</title>
        <authorList>
            <person name="Bredeson J.V."/>
            <person name="Lyons J.B."/>
            <person name="Prochnik S.E."/>
            <person name="Wu G.A."/>
            <person name="Ha C.M."/>
            <person name="Edsinger-Gonzales E."/>
            <person name="Grimwood J."/>
            <person name="Schmutz J."/>
            <person name="Rabbi I.Y."/>
            <person name="Egesi C."/>
            <person name="Nauluvula P."/>
            <person name="Lebot V."/>
            <person name="Ndunguru J."/>
            <person name="Mkamilo G."/>
            <person name="Bart R.S."/>
            <person name="Setter T.L."/>
            <person name="Gleadow R.M."/>
            <person name="Kulakow P."/>
            <person name="Ferguson M.E."/>
            <person name="Rounsley S."/>
            <person name="Rokhsar D.S."/>
        </authorList>
    </citation>
    <scope>NUCLEOTIDE SEQUENCE [LARGE SCALE GENOMIC DNA]</scope>
    <source>
        <strain evidence="2">cv. AM560-2</strain>
    </source>
</reference>
<accession>A0ACB7IFI7</accession>
<protein>
    <submittedName>
        <fullName evidence="1">Uncharacterized protein</fullName>
    </submittedName>
</protein>
<evidence type="ECO:0000313" key="2">
    <source>
        <dbReference type="Proteomes" id="UP000091857"/>
    </source>
</evidence>
<proteinExistence type="predicted"/>
<dbReference type="Proteomes" id="UP000091857">
    <property type="component" value="Chromosome 1"/>
</dbReference>
<comment type="caution">
    <text evidence="1">The sequence shown here is derived from an EMBL/GenBank/DDBJ whole genome shotgun (WGS) entry which is preliminary data.</text>
</comment>
<dbReference type="EMBL" id="CM004387">
    <property type="protein sequence ID" value="KAG8663672.1"/>
    <property type="molecule type" value="Genomic_DNA"/>
</dbReference>
<name>A0ACB7IFI7_MANES</name>
<evidence type="ECO:0000313" key="1">
    <source>
        <dbReference type="EMBL" id="KAG8663672.1"/>
    </source>
</evidence>
<organism evidence="1 2">
    <name type="scientific">Manihot esculenta</name>
    <name type="common">Cassava</name>
    <name type="synonym">Jatropha manihot</name>
    <dbReference type="NCBI Taxonomy" id="3983"/>
    <lineage>
        <taxon>Eukaryota</taxon>
        <taxon>Viridiplantae</taxon>
        <taxon>Streptophyta</taxon>
        <taxon>Embryophyta</taxon>
        <taxon>Tracheophyta</taxon>
        <taxon>Spermatophyta</taxon>
        <taxon>Magnoliopsida</taxon>
        <taxon>eudicotyledons</taxon>
        <taxon>Gunneridae</taxon>
        <taxon>Pentapetalae</taxon>
        <taxon>rosids</taxon>
        <taxon>fabids</taxon>
        <taxon>Malpighiales</taxon>
        <taxon>Euphorbiaceae</taxon>
        <taxon>Crotonoideae</taxon>
        <taxon>Manihoteae</taxon>
        <taxon>Manihot</taxon>
    </lineage>
</organism>